<dbReference type="Pfam" id="PF13302">
    <property type="entry name" value="Acetyltransf_3"/>
    <property type="match status" value="1"/>
</dbReference>
<sequence>MKTSSLVPVLETERLVLRGHRLADFEDSAAMWADPKVVAHISGVPSTAAESWSRVLRYIGHWQALGYGYWVIESKIDGAFLGEAGLADYHRDTQPSVHGKPEAGWALKTSAQGQGLATEAVTAVMDWADKALSSEFPMACAIFDPAHAGSVRVAEKIGFGNPVMGSFKGHKALFLERALGTLLKGK</sequence>
<evidence type="ECO:0000313" key="2">
    <source>
        <dbReference type="EMBL" id="SMP29192.1"/>
    </source>
</evidence>
<name>A0ABY1P994_9RHOB</name>
<dbReference type="RefSeq" id="WP_283427012.1">
    <property type="nucleotide sequence ID" value="NZ_FXTY01000006.1"/>
</dbReference>
<feature type="domain" description="N-acetyltransferase" evidence="1">
    <location>
        <begin position="14"/>
        <end position="159"/>
    </location>
</feature>
<proteinExistence type="predicted"/>
<keyword evidence="3" id="KW-1185">Reference proteome</keyword>
<reference evidence="2 3" key="1">
    <citation type="submission" date="2017-05" db="EMBL/GenBank/DDBJ databases">
        <authorList>
            <person name="Varghese N."/>
            <person name="Submissions S."/>
        </authorList>
    </citation>
    <scope>NUCLEOTIDE SEQUENCE [LARGE SCALE GENOMIC DNA]</scope>
    <source>
        <strain evidence="2 3">DSM 29734</strain>
    </source>
</reference>
<dbReference type="EMBL" id="FXTY01000006">
    <property type="protein sequence ID" value="SMP29192.1"/>
    <property type="molecule type" value="Genomic_DNA"/>
</dbReference>
<accession>A0ABY1P994</accession>
<protein>
    <submittedName>
        <fullName evidence="2">Protein N-acetyltransferase, RimJ/RimL family</fullName>
    </submittedName>
</protein>
<dbReference type="Proteomes" id="UP001157961">
    <property type="component" value="Unassembled WGS sequence"/>
</dbReference>
<comment type="caution">
    <text evidence="2">The sequence shown here is derived from an EMBL/GenBank/DDBJ whole genome shotgun (WGS) entry which is preliminary data.</text>
</comment>
<evidence type="ECO:0000313" key="3">
    <source>
        <dbReference type="Proteomes" id="UP001157961"/>
    </source>
</evidence>
<dbReference type="PANTHER" id="PTHR43792">
    <property type="entry name" value="GNAT FAMILY, PUTATIVE (AFU_ORTHOLOGUE AFUA_3G00765)-RELATED-RELATED"/>
    <property type="match status" value="1"/>
</dbReference>
<dbReference type="InterPro" id="IPR016181">
    <property type="entry name" value="Acyl_CoA_acyltransferase"/>
</dbReference>
<dbReference type="PANTHER" id="PTHR43792:SF16">
    <property type="entry name" value="N-ACETYLTRANSFERASE DOMAIN-CONTAINING PROTEIN"/>
    <property type="match status" value="1"/>
</dbReference>
<evidence type="ECO:0000259" key="1">
    <source>
        <dbReference type="Pfam" id="PF13302"/>
    </source>
</evidence>
<dbReference type="InterPro" id="IPR051531">
    <property type="entry name" value="N-acetyltransferase"/>
</dbReference>
<dbReference type="InterPro" id="IPR000182">
    <property type="entry name" value="GNAT_dom"/>
</dbReference>
<dbReference type="Gene3D" id="3.40.630.30">
    <property type="match status" value="1"/>
</dbReference>
<organism evidence="2 3">
    <name type="scientific">Shimia sagamensis</name>
    <dbReference type="NCBI Taxonomy" id="1566352"/>
    <lineage>
        <taxon>Bacteria</taxon>
        <taxon>Pseudomonadati</taxon>
        <taxon>Pseudomonadota</taxon>
        <taxon>Alphaproteobacteria</taxon>
        <taxon>Rhodobacterales</taxon>
        <taxon>Roseobacteraceae</taxon>
    </lineage>
</organism>
<dbReference type="SUPFAM" id="SSF55729">
    <property type="entry name" value="Acyl-CoA N-acyltransferases (Nat)"/>
    <property type="match status" value="1"/>
</dbReference>
<gene>
    <name evidence="2" type="ORF">SAMN06265373_106166</name>
</gene>